<evidence type="ECO:0000313" key="22">
    <source>
        <dbReference type="EMBL" id="RXG41238.1"/>
    </source>
</evidence>
<feature type="transmembrane region" description="Helical" evidence="20">
    <location>
        <begin position="827"/>
        <end position="845"/>
    </location>
</feature>
<proteinExistence type="inferred from homology"/>
<dbReference type="Pfam" id="PF01066">
    <property type="entry name" value="CDP-OH_P_transf"/>
    <property type="match status" value="1"/>
</dbReference>
<evidence type="ECO:0000256" key="14">
    <source>
        <dbReference type="ARBA" id="ARBA00023209"/>
    </source>
</evidence>
<dbReference type="FunFam" id="1.20.120.1760:FF:000022">
    <property type="entry name" value="CDP-diacylglycerol--serine O-phosphatidyltransferase"/>
    <property type="match status" value="1"/>
</dbReference>
<dbReference type="GO" id="GO:0005789">
    <property type="term" value="C:endoplasmic reticulum membrane"/>
    <property type="evidence" value="ECO:0007669"/>
    <property type="project" value="UniProtKB-SubCell"/>
</dbReference>
<dbReference type="Pfam" id="PF12044">
    <property type="entry name" value="Metallopep"/>
    <property type="match status" value="1"/>
</dbReference>
<dbReference type="SMART" id="SM00915">
    <property type="entry name" value="Jacalin"/>
    <property type="match status" value="1"/>
</dbReference>
<gene>
    <name evidence="22" type="ORF">VDGE_09447</name>
</gene>
<dbReference type="Gene3D" id="2.100.10.30">
    <property type="entry name" value="Jacalin-like lectin domain"/>
    <property type="match status" value="1"/>
</dbReference>
<name>A0A444RJG2_VERDA</name>
<dbReference type="InterPro" id="IPR021917">
    <property type="entry name" value="Unchr_Zn-peptidase-like"/>
</dbReference>
<keyword evidence="15" id="KW-1208">Phospholipid metabolism</keyword>
<evidence type="ECO:0000256" key="2">
    <source>
        <dbReference type="ARBA" id="ARBA00004477"/>
    </source>
</evidence>
<evidence type="ECO:0000256" key="13">
    <source>
        <dbReference type="ARBA" id="ARBA00023136"/>
    </source>
</evidence>
<sequence length="991" mass="107871">MATSGFLKSLRRRSKASIRTTEPSADRSGDQYNTDSSSDASRNTVPTTGSITPPSTHGSDPALDQQLKNINPNARPSPQPLPASSRYSVSGMSGLGSPVLNGKSNLPVSHYAPRIVNAPNNAHVYQKFFCVYGTIGDPSQHTIEGVVTVTREDDQFPPTEWKVCDSHWKAVIYLQPGPNRLRFDFSSPKLSNSSNSNRLHSTYLTINMTPPYNAPLQLAVLLAKDSPETFDSVPARIAVEGNGLDAAVRKYRMAAYLWHAFTGEQMVRQKMGPRSFGFEEEWTGSTSHQQDRMQGKMRREARVHIIRSEKTVAELRELQSAQQTTEGANENGLFHVAAEAVNDYFKPLPGQKQYVSVLLLDAHWDKAAGAVTGHVAHGGSVGDLNLAVFGSQFLQSYPSSLDEVGDSFLDCTRLDADAVSSEAGSSWEAANAGLGGHLKEIGRMFGCTERESGIMSNDFLTFGRSFVARESFSTRTKSKGGLVLSKDECSWHFLDCLRFRWHPCFRLPNDRPCHVDESMNAFPIEGNQIVLTAKTGVVAIEILGEGETVCHHWIDYGTREGLPKQQVISELQIRERLPEAIRKGHVRLRALSGGGGSLMIDDLKRLCSKESSLKLTGPLAPGPLSRTAYRSLPVGSPAREGSEAQEVVIQREVHGIEFIYEDASTQLLGTRAGKEGGDTFSFDIRRGEYITGFHIRAGESIQGLAIITSLGEMSLVYGNPQGGHMTNLLCPTGYTVCGVSGSSSSQLDSLGLIIVRAVTNGSLKEGGDVSTPAQDKQKLLLSSETGHFSLIRAMHLADLITLCNGACGTLSIFTSLSYCLGDPADLSTMYLALFFLPFGLFFDFMDGKVARWRKKSSLMGQELDSLADLISFGVAPASAAYALGLRTPLDRLLLTFFVLCGLTRLARFNVTVAVLPKDASGKSQYFEGTPIPTSLATDSVMAYWIYTGAVLDKLPLGTLFAGSLLEFHPVALLFVVHGCLMTSRRIRIPKP</sequence>
<evidence type="ECO:0000256" key="15">
    <source>
        <dbReference type="ARBA" id="ARBA00023264"/>
    </source>
</evidence>
<comment type="pathway">
    <text evidence="17">Phospholipid metabolism; phosphatidylethanolamine biosynthesis; phosphatidylethanolamine from CDP-diacylglycerol: step 1/2.</text>
</comment>
<reference evidence="22 23" key="1">
    <citation type="submission" date="2018-12" db="EMBL/GenBank/DDBJ databases">
        <title>Genome of Verticillium dahliae isolate Getta Getta.</title>
        <authorList>
            <person name="Gardiner D.M."/>
        </authorList>
    </citation>
    <scope>NUCLEOTIDE SEQUENCE [LARGE SCALE GENOMIC DNA]</scope>
    <source>
        <strain evidence="22 23">Getta Getta</strain>
    </source>
</reference>
<evidence type="ECO:0000256" key="7">
    <source>
        <dbReference type="ARBA" id="ARBA00022516"/>
    </source>
</evidence>
<feature type="transmembrane region" description="Helical" evidence="20">
    <location>
        <begin position="866"/>
        <end position="886"/>
    </location>
</feature>
<dbReference type="InterPro" id="IPR004533">
    <property type="entry name" value="CDP-diaglyc--ser_O-PTrfase"/>
</dbReference>
<dbReference type="GO" id="GO:0003882">
    <property type="term" value="F:CDP-diacylglycerol-serine O-phosphatidyltransferase activity"/>
    <property type="evidence" value="ECO:0007669"/>
    <property type="project" value="UniProtKB-EC"/>
</dbReference>
<evidence type="ECO:0000256" key="19">
    <source>
        <dbReference type="SAM" id="MobiDB-lite"/>
    </source>
</evidence>
<keyword evidence="7" id="KW-0444">Lipid biosynthesis</keyword>
<evidence type="ECO:0000259" key="21">
    <source>
        <dbReference type="PROSITE" id="PS51752"/>
    </source>
</evidence>
<feature type="domain" description="Jacalin-type lectin" evidence="21">
    <location>
        <begin position="618"/>
        <end position="756"/>
    </location>
</feature>
<dbReference type="InterPro" id="IPR048254">
    <property type="entry name" value="CDP_ALCOHOL_P_TRANSF_CS"/>
</dbReference>
<dbReference type="PROSITE" id="PS00379">
    <property type="entry name" value="CDP_ALCOHOL_P_TRANSF"/>
    <property type="match status" value="1"/>
</dbReference>
<dbReference type="InterPro" id="IPR053002">
    <property type="entry name" value="Metalloproteinase_M10B"/>
</dbReference>
<evidence type="ECO:0000256" key="18">
    <source>
        <dbReference type="RuleBase" id="RU003750"/>
    </source>
</evidence>
<protein>
    <recommendedName>
        <fullName evidence="6">CDP-diacylglycerol--serine O-phosphatidyltransferase</fullName>
        <ecNumber evidence="5">2.7.8.8</ecNumber>
    </recommendedName>
    <alternativeName>
        <fullName evidence="16">Phosphatidylserine synthase</fullName>
    </alternativeName>
</protein>
<dbReference type="SUPFAM" id="SSF51101">
    <property type="entry name" value="Mannose-binding lectins"/>
    <property type="match status" value="1"/>
</dbReference>
<dbReference type="Gene3D" id="1.20.120.1760">
    <property type="match status" value="1"/>
</dbReference>
<comment type="caution">
    <text evidence="22">The sequence shown here is derived from an EMBL/GenBank/DDBJ whole genome shotgun (WGS) entry which is preliminary data.</text>
</comment>
<dbReference type="PROSITE" id="PS51752">
    <property type="entry name" value="JACALIN_LECTIN"/>
    <property type="match status" value="1"/>
</dbReference>
<feature type="region of interest" description="Disordered" evidence="19">
    <location>
        <begin position="1"/>
        <end position="89"/>
    </location>
</feature>
<evidence type="ECO:0000256" key="1">
    <source>
        <dbReference type="ARBA" id="ARBA00000287"/>
    </source>
</evidence>
<keyword evidence="13 20" id="KW-0472">Membrane</keyword>
<evidence type="ECO:0000256" key="17">
    <source>
        <dbReference type="ARBA" id="ARBA00060701"/>
    </source>
</evidence>
<dbReference type="InterPro" id="IPR043130">
    <property type="entry name" value="CDP-OH_PTrfase_TM_dom"/>
</dbReference>
<dbReference type="EC" id="2.7.8.8" evidence="5"/>
<evidence type="ECO:0000256" key="11">
    <source>
        <dbReference type="ARBA" id="ARBA00022989"/>
    </source>
</evidence>
<evidence type="ECO:0000256" key="20">
    <source>
        <dbReference type="SAM" id="Phobius"/>
    </source>
</evidence>
<keyword evidence="10" id="KW-0256">Endoplasmic reticulum</keyword>
<evidence type="ECO:0000256" key="12">
    <source>
        <dbReference type="ARBA" id="ARBA00023098"/>
    </source>
</evidence>
<dbReference type="PANTHER" id="PTHR21054">
    <property type="entry name" value="ZINC METALLOPROTEINASE-RELATED"/>
    <property type="match status" value="1"/>
</dbReference>
<evidence type="ECO:0000256" key="8">
    <source>
        <dbReference type="ARBA" id="ARBA00022679"/>
    </source>
</evidence>
<keyword evidence="9 20" id="KW-0812">Transmembrane</keyword>
<comment type="similarity">
    <text evidence="4 18">Belongs to the CDP-alcohol phosphatidyltransferase class-I family.</text>
</comment>
<dbReference type="InterPro" id="IPR036404">
    <property type="entry name" value="Jacalin-like_lectin_dom_sf"/>
</dbReference>
<dbReference type="GO" id="GO:0006659">
    <property type="term" value="P:phosphatidylserine biosynthetic process"/>
    <property type="evidence" value="ECO:0007669"/>
    <property type="project" value="UniProtKB-ARBA"/>
</dbReference>
<dbReference type="InterPro" id="IPR000462">
    <property type="entry name" value="CDP-OH_P_trans"/>
</dbReference>
<evidence type="ECO:0000256" key="16">
    <source>
        <dbReference type="ARBA" id="ARBA00032361"/>
    </source>
</evidence>
<keyword evidence="14" id="KW-0594">Phospholipid biosynthesis</keyword>
<evidence type="ECO:0000256" key="6">
    <source>
        <dbReference type="ARBA" id="ARBA00017171"/>
    </source>
</evidence>
<keyword evidence="11 20" id="KW-1133">Transmembrane helix</keyword>
<dbReference type="PANTHER" id="PTHR21054:SF2">
    <property type="entry name" value="MIP04191P"/>
    <property type="match status" value="1"/>
</dbReference>
<feature type="compositionally biased region" description="Polar residues" evidence="19">
    <location>
        <begin position="30"/>
        <end position="58"/>
    </location>
</feature>
<evidence type="ECO:0000256" key="5">
    <source>
        <dbReference type="ARBA" id="ARBA00013174"/>
    </source>
</evidence>
<evidence type="ECO:0000256" key="10">
    <source>
        <dbReference type="ARBA" id="ARBA00022824"/>
    </source>
</evidence>
<dbReference type="AlphaFoldDB" id="A0A444RJG2"/>
<keyword evidence="8 18" id="KW-0808">Transferase</keyword>
<dbReference type="EMBL" id="RSDZ01000267">
    <property type="protein sequence ID" value="RXG41238.1"/>
    <property type="molecule type" value="Genomic_DNA"/>
</dbReference>
<feature type="transmembrane region" description="Helical" evidence="20">
    <location>
        <begin position="892"/>
        <end position="916"/>
    </location>
</feature>
<evidence type="ECO:0000313" key="23">
    <source>
        <dbReference type="Proteomes" id="UP000288725"/>
    </source>
</evidence>
<organism evidence="22 23">
    <name type="scientific">Verticillium dahliae</name>
    <name type="common">Verticillium wilt</name>
    <dbReference type="NCBI Taxonomy" id="27337"/>
    <lineage>
        <taxon>Eukaryota</taxon>
        <taxon>Fungi</taxon>
        <taxon>Dikarya</taxon>
        <taxon>Ascomycota</taxon>
        <taxon>Pezizomycotina</taxon>
        <taxon>Sordariomycetes</taxon>
        <taxon>Hypocreomycetidae</taxon>
        <taxon>Glomerellales</taxon>
        <taxon>Plectosphaerellaceae</taxon>
        <taxon>Verticillium</taxon>
    </lineage>
</organism>
<keyword evidence="12" id="KW-0443">Lipid metabolism</keyword>
<comment type="catalytic activity">
    <reaction evidence="1">
        <text>a CDP-1,2-diacyl-sn-glycerol + L-serine = a 1,2-diacyl-sn-glycero-3-phospho-L-serine + CMP + H(+)</text>
        <dbReference type="Rhea" id="RHEA:16913"/>
        <dbReference type="ChEBI" id="CHEBI:15378"/>
        <dbReference type="ChEBI" id="CHEBI:33384"/>
        <dbReference type="ChEBI" id="CHEBI:57262"/>
        <dbReference type="ChEBI" id="CHEBI:58332"/>
        <dbReference type="ChEBI" id="CHEBI:60377"/>
        <dbReference type="EC" id="2.7.8.8"/>
    </reaction>
</comment>
<evidence type="ECO:0000256" key="4">
    <source>
        <dbReference type="ARBA" id="ARBA00010441"/>
    </source>
</evidence>
<feature type="transmembrane region" description="Helical" evidence="20">
    <location>
        <begin position="958"/>
        <end position="980"/>
    </location>
</feature>
<evidence type="ECO:0000256" key="9">
    <source>
        <dbReference type="ARBA" id="ARBA00022692"/>
    </source>
</evidence>
<dbReference type="Proteomes" id="UP000288725">
    <property type="component" value="Unassembled WGS sequence"/>
</dbReference>
<comment type="pathway">
    <text evidence="3">Lipid metabolism.</text>
</comment>
<comment type="subcellular location">
    <subcellularLocation>
        <location evidence="2">Endoplasmic reticulum membrane</location>
        <topology evidence="2">Multi-pass membrane protein</topology>
    </subcellularLocation>
</comment>
<evidence type="ECO:0000256" key="3">
    <source>
        <dbReference type="ARBA" id="ARBA00005189"/>
    </source>
</evidence>
<accession>A0A444RJG2</accession>
<dbReference type="Pfam" id="PF01419">
    <property type="entry name" value="Jacalin"/>
    <property type="match status" value="1"/>
</dbReference>
<dbReference type="InterPro" id="IPR001229">
    <property type="entry name" value="Jacalin-like_lectin_dom"/>
</dbReference>
<dbReference type="NCBIfam" id="TIGR00473">
    <property type="entry name" value="pssA"/>
    <property type="match status" value="1"/>
</dbReference>